<dbReference type="PROSITE" id="PS00211">
    <property type="entry name" value="ABC_TRANSPORTER_1"/>
    <property type="match status" value="1"/>
</dbReference>
<accession>A0ABT9FPL0</accession>
<dbReference type="PANTHER" id="PTHR43790:SF3">
    <property type="entry name" value="D-ALLOSE IMPORT ATP-BINDING PROTEIN ALSA-RELATED"/>
    <property type="match status" value="1"/>
</dbReference>
<keyword evidence="8" id="KW-0472">Membrane</keyword>
<evidence type="ECO:0000256" key="8">
    <source>
        <dbReference type="ARBA" id="ARBA00023136"/>
    </source>
</evidence>
<dbReference type="InterPro" id="IPR003593">
    <property type="entry name" value="AAA+_ATPase"/>
</dbReference>
<dbReference type="Proteomes" id="UP001241848">
    <property type="component" value="Unassembled WGS sequence"/>
</dbReference>
<keyword evidence="11" id="KW-1185">Reference proteome</keyword>
<evidence type="ECO:0000256" key="7">
    <source>
        <dbReference type="ARBA" id="ARBA00022967"/>
    </source>
</evidence>
<dbReference type="InterPro" id="IPR017871">
    <property type="entry name" value="ABC_transporter-like_CS"/>
</dbReference>
<dbReference type="PROSITE" id="PS50893">
    <property type="entry name" value="ABC_TRANSPORTER_2"/>
    <property type="match status" value="2"/>
</dbReference>
<dbReference type="GO" id="GO:0005524">
    <property type="term" value="F:ATP binding"/>
    <property type="evidence" value="ECO:0007669"/>
    <property type="project" value="UniProtKB-KW"/>
</dbReference>
<keyword evidence="1" id="KW-0813">Transport</keyword>
<keyword evidence="2" id="KW-1003">Cell membrane</keyword>
<evidence type="ECO:0000259" key="9">
    <source>
        <dbReference type="PROSITE" id="PS50893"/>
    </source>
</evidence>
<keyword evidence="4" id="KW-0677">Repeat</keyword>
<gene>
    <name evidence="10" type="ORF">OIN60_07730</name>
</gene>
<dbReference type="CDD" id="cd03215">
    <property type="entry name" value="ABC_Carb_Monos_II"/>
    <property type="match status" value="1"/>
</dbReference>
<evidence type="ECO:0000256" key="2">
    <source>
        <dbReference type="ARBA" id="ARBA00022475"/>
    </source>
</evidence>
<dbReference type="PANTHER" id="PTHR43790">
    <property type="entry name" value="CARBOHYDRATE TRANSPORT ATP-BINDING PROTEIN MG119-RELATED"/>
    <property type="match status" value="1"/>
</dbReference>
<dbReference type="InterPro" id="IPR003439">
    <property type="entry name" value="ABC_transporter-like_ATP-bd"/>
</dbReference>
<feature type="domain" description="ABC transporter" evidence="9">
    <location>
        <begin position="255"/>
        <end position="501"/>
    </location>
</feature>
<comment type="caution">
    <text evidence="10">The sequence shown here is derived from an EMBL/GenBank/DDBJ whole genome shotgun (WGS) entry which is preliminary data.</text>
</comment>
<dbReference type="SUPFAM" id="SSF52540">
    <property type="entry name" value="P-loop containing nucleoside triphosphate hydrolases"/>
    <property type="match status" value="2"/>
</dbReference>
<evidence type="ECO:0000256" key="6">
    <source>
        <dbReference type="ARBA" id="ARBA00022840"/>
    </source>
</evidence>
<dbReference type="Gene3D" id="3.40.50.300">
    <property type="entry name" value="P-loop containing nucleotide triphosphate hydrolases"/>
    <property type="match status" value="2"/>
</dbReference>
<sequence length="507" mass="54398">MNSDAYRLEMSGICKAFAGVSALRDVNFTVSGGEIHALLGANGAGKSTLMKILSGAYSPDSGSIRANGSELRIASPAEAKKAGIHCVYQEVDSALVPQLSVAENIMLDTLSAPGGGVWAGAGRMRLLAKQALARLKADIDVRAKVVDLTLAEKQMVLIARILTQKANVIIFDEPTAPLSQEETGRLFDTIHQLKHEGVACILITHRLPEVTEHCNRVTVMRDGTHVFSGEAASVDVASIVTHMLGKTFAEEFPKVEAEQGGVVLETYALRRGTKVRGVELQVRSGEVLAVVGLVGAGKTELARLLTGADSPEEGEVRIRGKAVHMKQPADGVAHGIVSVPEERRKQGILIEESVERNLSLPLLNKLSTLGFVNRRKERGHAEKLVSALNIKAASVRQETKYLSGGNQQKIAIGKWLDSGAEVFIFDEPTKGVDIGAQSDIFRLIGELAARGNTIIYLTCEFAEGLGIGDRIAVMYDGIIVKEFARGEADQERLLLFASGGEDVRHEG</sequence>
<dbReference type="InterPro" id="IPR027417">
    <property type="entry name" value="P-loop_NTPase"/>
</dbReference>
<dbReference type="EMBL" id="JAPCKK010000014">
    <property type="protein sequence ID" value="MDP4096658.1"/>
    <property type="molecule type" value="Genomic_DNA"/>
</dbReference>
<dbReference type="SMART" id="SM00382">
    <property type="entry name" value="AAA"/>
    <property type="match status" value="2"/>
</dbReference>
<organism evidence="10 11">
    <name type="scientific">Paenibacillus zeirhizosphaerae</name>
    <dbReference type="NCBI Taxonomy" id="2987519"/>
    <lineage>
        <taxon>Bacteria</taxon>
        <taxon>Bacillati</taxon>
        <taxon>Bacillota</taxon>
        <taxon>Bacilli</taxon>
        <taxon>Bacillales</taxon>
        <taxon>Paenibacillaceae</taxon>
        <taxon>Paenibacillus</taxon>
    </lineage>
</organism>
<dbReference type="CDD" id="cd03216">
    <property type="entry name" value="ABC_Carb_Monos_I"/>
    <property type="match status" value="1"/>
</dbReference>
<name>A0ABT9FPL0_9BACL</name>
<evidence type="ECO:0000313" key="11">
    <source>
        <dbReference type="Proteomes" id="UP001241848"/>
    </source>
</evidence>
<evidence type="ECO:0000256" key="1">
    <source>
        <dbReference type="ARBA" id="ARBA00022448"/>
    </source>
</evidence>
<keyword evidence="5" id="KW-0547">Nucleotide-binding</keyword>
<evidence type="ECO:0000313" key="10">
    <source>
        <dbReference type="EMBL" id="MDP4096658.1"/>
    </source>
</evidence>
<evidence type="ECO:0000256" key="3">
    <source>
        <dbReference type="ARBA" id="ARBA00022597"/>
    </source>
</evidence>
<dbReference type="InterPro" id="IPR050107">
    <property type="entry name" value="ABC_carbohydrate_import_ATPase"/>
</dbReference>
<protein>
    <submittedName>
        <fullName evidence="10">Sugar ABC transporter ATP-binding protein</fullName>
    </submittedName>
</protein>
<keyword evidence="3" id="KW-0762">Sugar transport</keyword>
<reference evidence="10 11" key="1">
    <citation type="submission" date="2022-10" db="EMBL/GenBank/DDBJ databases">
        <title>Paenibacillus description and whole genome data of maize root bacterial community.</title>
        <authorList>
            <person name="Marton D."/>
            <person name="Farkas M."/>
            <person name="Cserhati M."/>
        </authorList>
    </citation>
    <scope>NUCLEOTIDE SEQUENCE [LARGE SCALE GENOMIC DNA]</scope>
    <source>
        <strain evidence="10 11">P96</strain>
    </source>
</reference>
<dbReference type="RefSeq" id="WP_305754284.1">
    <property type="nucleotide sequence ID" value="NZ_JAPCKK010000014.1"/>
</dbReference>
<feature type="domain" description="ABC transporter" evidence="9">
    <location>
        <begin position="8"/>
        <end position="247"/>
    </location>
</feature>
<evidence type="ECO:0000256" key="5">
    <source>
        <dbReference type="ARBA" id="ARBA00022741"/>
    </source>
</evidence>
<proteinExistence type="predicted"/>
<keyword evidence="7" id="KW-1278">Translocase</keyword>
<evidence type="ECO:0000256" key="4">
    <source>
        <dbReference type="ARBA" id="ARBA00022737"/>
    </source>
</evidence>
<keyword evidence="6 10" id="KW-0067">ATP-binding</keyword>
<dbReference type="Pfam" id="PF00005">
    <property type="entry name" value="ABC_tran"/>
    <property type="match status" value="2"/>
</dbReference>